<gene>
    <name evidence="2" type="ORF">GO816_09085</name>
</gene>
<protein>
    <submittedName>
        <fullName evidence="2">Uncharacterized protein</fullName>
    </submittedName>
</protein>
<dbReference type="OrthoDB" id="7024294at2"/>
<accession>A0A6I4IQ79</accession>
<evidence type="ECO:0000256" key="1">
    <source>
        <dbReference type="SAM" id="Phobius"/>
    </source>
</evidence>
<reference evidence="2 3" key="1">
    <citation type="submission" date="2019-12" db="EMBL/GenBank/DDBJ databases">
        <title>Mucilaginibacter sp. HME9299 genome sequencing and assembly.</title>
        <authorList>
            <person name="Kang H."/>
            <person name="Kim H."/>
            <person name="Joh K."/>
        </authorList>
    </citation>
    <scope>NUCLEOTIDE SEQUENCE [LARGE SCALE GENOMIC DNA]</scope>
    <source>
        <strain evidence="2 3">HME9299</strain>
    </source>
</reference>
<name>A0A6I4IQ79_9SPHI</name>
<keyword evidence="1" id="KW-0472">Membrane</keyword>
<keyword evidence="3" id="KW-1185">Reference proteome</keyword>
<feature type="transmembrane region" description="Helical" evidence="1">
    <location>
        <begin position="6"/>
        <end position="24"/>
    </location>
</feature>
<dbReference type="EMBL" id="WQLA01000003">
    <property type="protein sequence ID" value="MVN91273.1"/>
    <property type="molecule type" value="Genomic_DNA"/>
</dbReference>
<dbReference type="Proteomes" id="UP000434850">
    <property type="component" value="Unassembled WGS sequence"/>
</dbReference>
<keyword evidence="1" id="KW-1133">Transmembrane helix</keyword>
<dbReference type="AlphaFoldDB" id="A0A6I4IQ79"/>
<comment type="caution">
    <text evidence="2">The sequence shown here is derived from an EMBL/GenBank/DDBJ whole genome shotgun (WGS) entry which is preliminary data.</text>
</comment>
<keyword evidence="1" id="KW-0812">Transmembrane</keyword>
<organism evidence="2 3">
    <name type="scientific">Mucilaginibacter aquatilis</name>
    <dbReference type="NCBI Taxonomy" id="1517760"/>
    <lineage>
        <taxon>Bacteria</taxon>
        <taxon>Pseudomonadati</taxon>
        <taxon>Bacteroidota</taxon>
        <taxon>Sphingobacteriia</taxon>
        <taxon>Sphingobacteriales</taxon>
        <taxon>Sphingobacteriaceae</taxon>
        <taxon>Mucilaginibacter</taxon>
    </lineage>
</organism>
<sequence>MKILPIVITIIIIALLVFLGVKFLKSIEKINDKLPGKFNHYQSIDSLKTIKSGGIQLKLLITGQEEIQSIITKDNNVILYSISDKDTNTFIKLNGDGDVIDSLVISCRPYNLAFVNGFIIDKKNNEYYNWSLTGKKTPIKIEVQNASFSWDVENEKEEIKKIAKESSAVYVDFKEEELKPQPQVSGKLQAIQAMKMYTVLTYFNNDKCIQFSTRQDVSKYFPYSYTEELLVNSLFKHIDTAARRQKKFIKSVNVNYKLFQRTKYEKVRFSGGGGNAPGFDVELYHGNLFTDIAFKKDTLRLKEFMYQDKSWQQSEITVNGIKLGTLTKNKAQPPIIIEGYGFYTNPQLGYALFTNDDKKVYIIK</sequence>
<evidence type="ECO:0000313" key="2">
    <source>
        <dbReference type="EMBL" id="MVN91273.1"/>
    </source>
</evidence>
<proteinExistence type="predicted"/>
<evidence type="ECO:0000313" key="3">
    <source>
        <dbReference type="Proteomes" id="UP000434850"/>
    </source>
</evidence>
<dbReference type="RefSeq" id="WP_157541450.1">
    <property type="nucleotide sequence ID" value="NZ_WQLA01000003.1"/>
</dbReference>